<dbReference type="InterPro" id="IPR040353">
    <property type="entry name" value="FLX/FLX-like"/>
</dbReference>
<dbReference type="SMR" id="A0A9R1X8I2"/>
<dbReference type="PANTHER" id="PTHR33405">
    <property type="entry name" value="PROTEIN FLX-LIKE 2"/>
    <property type="match status" value="1"/>
</dbReference>
<evidence type="ECO:0000256" key="5">
    <source>
        <dbReference type="ARBA" id="ARBA00023089"/>
    </source>
</evidence>
<accession>A0A9R1X8I2</accession>
<organism evidence="7 8">
    <name type="scientific">Lactuca sativa</name>
    <name type="common">Garden lettuce</name>
    <dbReference type="NCBI Taxonomy" id="4236"/>
    <lineage>
        <taxon>Eukaryota</taxon>
        <taxon>Viridiplantae</taxon>
        <taxon>Streptophyta</taxon>
        <taxon>Embryophyta</taxon>
        <taxon>Tracheophyta</taxon>
        <taxon>Spermatophyta</taxon>
        <taxon>Magnoliopsida</taxon>
        <taxon>eudicotyledons</taxon>
        <taxon>Gunneridae</taxon>
        <taxon>Pentapetalae</taxon>
        <taxon>asterids</taxon>
        <taxon>campanulids</taxon>
        <taxon>Asterales</taxon>
        <taxon>Asteraceae</taxon>
        <taxon>Cichorioideae</taxon>
        <taxon>Cichorieae</taxon>
        <taxon>Lactucinae</taxon>
        <taxon>Lactuca</taxon>
    </lineage>
</organism>
<dbReference type="EMBL" id="NBSK02000005">
    <property type="protein sequence ID" value="KAJ0203361.1"/>
    <property type="molecule type" value="Genomic_DNA"/>
</dbReference>
<keyword evidence="4 6" id="KW-0175">Coiled coil</keyword>
<dbReference type="Proteomes" id="UP000235145">
    <property type="component" value="Unassembled WGS sequence"/>
</dbReference>
<dbReference type="PANTHER" id="PTHR33405:SF26">
    <property type="match status" value="1"/>
</dbReference>
<evidence type="ECO:0000313" key="8">
    <source>
        <dbReference type="Proteomes" id="UP000235145"/>
    </source>
</evidence>
<evidence type="ECO:0000256" key="1">
    <source>
        <dbReference type="ARBA" id="ARBA00005405"/>
    </source>
</evidence>
<dbReference type="GO" id="GO:0009908">
    <property type="term" value="P:flower development"/>
    <property type="evidence" value="ECO:0007669"/>
    <property type="project" value="UniProtKB-KW"/>
</dbReference>
<dbReference type="GO" id="GO:0030154">
    <property type="term" value="P:cell differentiation"/>
    <property type="evidence" value="ECO:0007669"/>
    <property type="project" value="UniProtKB-KW"/>
</dbReference>
<reference evidence="7 8" key="1">
    <citation type="journal article" date="2017" name="Nat. Commun.">
        <title>Genome assembly with in vitro proximity ligation data and whole-genome triplication in lettuce.</title>
        <authorList>
            <person name="Reyes-Chin-Wo S."/>
            <person name="Wang Z."/>
            <person name="Yang X."/>
            <person name="Kozik A."/>
            <person name="Arikit S."/>
            <person name="Song C."/>
            <person name="Xia L."/>
            <person name="Froenicke L."/>
            <person name="Lavelle D.O."/>
            <person name="Truco M.J."/>
            <person name="Xia R."/>
            <person name="Zhu S."/>
            <person name="Xu C."/>
            <person name="Xu H."/>
            <person name="Xu X."/>
            <person name="Cox K."/>
            <person name="Korf I."/>
            <person name="Meyers B.C."/>
            <person name="Michelmore R.W."/>
        </authorList>
    </citation>
    <scope>NUCLEOTIDE SEQUENCE [LARGE SCALE GENOMIC DNA]</scope>
    <source>
        <strain evidence="8">cv. Salinas</strain>
        <tissue evidence="7">Seedlings</tissue>
    </source>
</reference>
<comment type="similarity">
    <text evidence="1">Belongs to the FLX family.</text>
</comment>
<proteinExistence type="inferred from homology"/>
<feature type="coiled-coil region" evidence="6">
    <location>
        <begin position="111"/>
        <end position="145"/>
    </location>
</feature>
<keyword evidence="8" id="KW-1185">Reference proteome</keyword>
<dbReference type="AlphaFoldDB" id="A0A9R1X8I2"/>
<evidence type="ECO:0000256" key="2">
    <source>
        <dbReference type="ARBA" id="ARBA00022473"/>
    </source>
</evidence>
<keyword evidence="5" id="KW-0287">Flowering</keyword>
<dbReference type="Gramene" id="rna-gnl|WGS:NBSK|LSAT_5X174501_mrna">
    <property type="protein sequence ID" value="cds-PLY98380.1"/>
    <property type="gene ID" value="gene-LSAT_5X174501"/>
</dbReference>
<protein>
    <submittedName>
        <fullName evidence="7">Uncharacterized protein</fullName>
    </submittedName>
</protein>
<sequence>MNSEMEGRNYIAPSPLKLRQNLKPLIDSTPTVRYVIGDHSAAVQHPQIQSLLIDNQHLLTLHEILTVEFSASKNDLRHLSAAAEKIKAERDAEVREAYDRAVTMEAEVRSIDESNAELAKVLGHLQKLRSEKKELDEKLYKLRGDVEKVSLEYHQIPLIKAEIESMQKEIQRGREVIEHEKRVHVSNIKQREAMEKCRMFMAREIERLQVEVNDAVKRARAAAAVEAASILGKFAILLLLASLHF</sequence>
<evidence type="ECO:0000313" key="7">
    <source>
        <dbReference type="EMBL" id="KAJ0203361.1"/>
    </source>
</evidence>
<keyword evidence="2" id="KW-0217">Developmental protein</keyword>
<name>A0A9R1X8I2_LACSA</name>
<evidence type="ECO:0000256" key="4">
    <source>
        <dbReference type="ARBA" id="ARBA00023054"/>
    </source>
</evidence>
<keyword evidence="3" id="KW-0221">Differentiation</keyword>
<evidence type="ECO:0000256" key="6">
    <source>
        <dbReference type="SAM" id="Coils"/>
    </source>
</evidence>
<evidence type="ECO:0000256" key="3">
    <source>
        <dbReference type="ARBA" id="ARBA00022782"/>
    </source>
</evidence>
<comment type="caution">
    <text evidence="7">The sequence shown here is derived from an EMBL/GenBank/DDBJ whole genome shotgun (WGS) entry which is preliminary data.</text>
</comment>
<gene>
    <name evidence="7" type="ORF">LSAT_V11C500292330</name>
</gene>